<dbReference type="GeneID" id="10502653"/>
<dbReference type="VEuPathDB" id="AmoebaDB:DICPUDRAFT_88560"/>
<evidence type="ECO:0000256" key="5">
    <source>
        <dbReference type="ARBA" id="ARBA00038052"/>
    </source>
</evidence>
<dbReference type="InterPro" id="IPR002108">
    <property type="entry name" value="ADF-H"/>
</dbReference>
<dbReference type="OMA" id="KLLGHYN"/>
<name>F0ZQ44_DICPU</name>
<evidence type="ECO:0000256" key="4">
    <source>
        <dbReference type="ARBA" id="ARBA00023212"/>
    </source>
</evidence>
<dbReference type="OrthoDB" id="20822at2759"/>
<proteinExistence type="inferred from homology"/>
<dbReference type="SUPFAM" id="SSF55753">
    <property type="entry name" value="Actin depolymerizing proteins"/>
    <property type="match status" value="2"/>
</dbReference>
<evidence type="ECO:0000313" key="8">
    <source>
        <dbReference type="EMBL" id="EGC33945.1"/>
    </source>
</evidence>
<dbReference type="Proteomes" id="UP000001064">
    <property type="component" value="Unassembled WGS sequence"/>
</dbReference>
<gene>
    <name evidence="8" type="ORF">DICPUDRAFT_88560</name>
</gene>
<dbReference type="InParanoid" id="F0ZQ44"/>
<keyword evidence="2" id="KW-0963">Cytoplasm</keyword>
<dbReference type="RefSeq" id="XP_003289527.1">
    <property type="nucleotide sequence ID" value="XM_003289479.1"/>
</dbReference>
<dbReference type="GO" id="GO:0030864">
    <property type="term" value="C:cortical actin cytoskeleton"/>
    <property type="evidence" value="ECO:0000318"/>
    <property type="project" value="GO_Central"/>
</dbReference>
<evidence type="ECO:0000256" key="3">
    <source>
        <dbReference type="ARBA" id="ARBA00023203"/>
    </source>
</evidence>
<evidence type="ECO:0000256" key="1">
    <source>
        <dbReference type="ARBA" id="ARBA00004245"/>
    </source>
</evidence>
<comment type="similarity">
    <text evidence="5">Belongs to the actin-binding proteins ADF family. Coactosin subfamily.</text>
</comment>
<evidence type="ECO:0000259" key="7">
    <source>
        <dbReference type="PROSITE" id="PS51263"/>
    </source>
</evidence>
<evidence type="ECO:0000313" key="9">
    <source>
        <dbReference type="Proteomes" id="UP000001064"/>
    </source>
</evidence>
<organism evidence="8 9">
    <name type="scientific">Dictyostelium purpureum</name>
    <name type="common">Slime mold</name>
    <dbReference type="NCBI Taxonomy" id="5786"/>
    <lineage>
        <taxon>Eukaryota</taxon>
        <taxon>Amoebozoa</taxon>
        <taxon>Evosea</taxon>
        <taxon>Eumycetozoa</taxon>
        <taxon>Dictyostelia</taxon>
        <taxon>Dictyosteliales</taxon>
        <taxon>Dictyosteliaceae</taxon>
        <taxon>Dictyostelium</taxon>
    </lineage>
</organism>
<dbReference type="GO" id="GO:0030427">
    <property type="term" value="C:site of polarized growth"/>
    <property type="evidence" value="ECO:0000318"/>
    <property type="project" value="GO_Central"/>
</dbReference>
<dbReference type="PANTHER" id="PTHR10829:SF25">
    <property type="entry name" value="DREBRIN-LIKE PROTEIN"/>
    <property type="match status" value="1"/>
</dbReference>
<dbReference type="GO" id="GO:0030833">
    <property type="term" value="P:regulation of actin filament polymerization"/>
    <property type="evidence" value="ECO:0000318"/>
    <property type="project" value="GO_Central"/>
</dbReference>
<dbReference type="GO" id="GO:0051015">
    <property type="term" value="F:actin filament binding"/>
    <property type="evidence" value="ECO:0000318"/>
    <property type="project" value="GO_Central"/>
</dbReference>
<dbReference type="Gene3D" id="3.40.20.10">
    <property type="entry name" value="Severin"/>
    <property type="match status" value="2"/>
</dbReference>
<dbReference type="EMBL" id="GL871119">
    <property type="protein sequence ID" value="EGC33945.1"/>
    <property type="molecule type" value="Genomic_DNA"/>
</dbReference>
<evidence type="ECO:0000256" key="2">
    <source>
        <dbReference type="ARBA" id="ARBA00022490"/>
    </source>
</evidence>
<dbReference type="SMART" id="SM00102">
    <property type="entry name" value="ADF"/>
    <property type="match status" value="1"/>
</dbReference>
<dbReference type="KEGG" id="dpp:DICPUDRAFT_88560"/>
<dbReference type="STRING" id="5786.F0ZQ44"/>
<dbReference type="eggNOG" id="KOG3655">
    <property type="taxonomic scope" value="Eukaryota"/>
</dbReference>
<keyword evidence="3" id="KW-0009">Actin-binding</keyword>
<dbReference type="CDD" id="cd11282">
    <property type="entry name" value="ADF_coactosin_like"/>
    <property type="match status" value="1"/>
</dbReference>
<dbReference type="PANTHER" id="PTHR10829">
    <property type="entry name" value="CORTACTIN AND DREBRIN"/>
    <property type="match status" value="1"/>
</dbReference>
<evidence type="ECO:0000256" key="6">
    <source>
        <dbReference type="ARBA" id="ARBA00069392"/>
    </source>
</evidence>
<accession>F0ZQ44</accession>
<feature type="domain" description="ADF-H" evidence="7">
    <location>
        <begin position="27"/>
        <end position="159"/>
    </location>
</feature>
<protein>
    <recommendedName>
        <fullName evidence="6">Coactosin</fullName>
    </recommendedName>
</protein>
<dbReference type="FunFam" id="3.40.20.10:FF:000018">
    <property type="entry name" value="Coactosin-like 1"/>
    <property type="match status" value="2"/>
</dbReference>
<dbReference type="Pfam" id="PF00241">
    <property type="entry name" value="Cofilin_ADF"/>
    <property type="match status" value="2"/>
</dbReference>
<dbReference type="PROSITE" id="PS51263">
    <property type="entry name" value="ADF_H"/>
    <property type="match status" value="2"/>
</dbReference>
<keyword evidence="4" id="KW-0206">Cytoskeleton</keyword>
<dbReference type="AlphaFoldDB" id="F0ZQ44"/>
<comment type="subcellular location">
    <subcellularLocation>
        <location evidence="1">Cytoplasm</location>
        <location evidence="1">Cytoskeleton</location>
    </subcellularLocation>
</comment>
<keyword evidence="9" id="KW-1185">Reference proteome</keyword>
<dbReference type="InterPro" id="IPR029006">
    <property type="entry name" value="ADF-H/Gelsolin-like_dom_sf"/>
</dbReference>
<sequence length="300" mass="32810">MSGGELRFSLAERKPGSINTTGSSGNEVQISNLEEFNDAIRNVHNENNQTNWILVGYDGQPDKIKLLSTGTHGINELVNHFDDSEMTYAIVRVVDVIDNIPTNRYVYITFIGDNVKAITKAKYGTNKTSITKLLGHYNVEIIASNKSEVSETEIMGKIQDASGSRNRTAIQKVKNPSDSVNWMLIGYENKEELGLVGTGSGGLQELVSVLNSSANKVLYGIVSTFDKFDEIAQANIKIAQITFVGVSVSPLVKGRLTTHRGTIDELFSPVHVSLFSESPSSDLTDDILASKIQQLKGNRN</sequence>
<feature type="domain" description="ADF-H" evidence="7">
    <location>
        <begin position="157"/>
        <end position="293"/>
    </location>
</feature>
<reference evidence="9" key="1">
    <citation type="journal article" date="2011" name="Genome Biol.">
        <title>Comparative genomics of the social amoebae Dictyostelium discoideum and Dictyostelium purpureum.</title>
        <authorList>
            <consortium name="US DOE Joint Genome Institute (JGI-PGF)"/>
            <person name="Sucgang R."/>
            <person name="Kuo A."/>
            <person name="Tian X."/>
            <person name="Salerno W."/>
            <person name="Parikh A."/>
            <person name="Feasley C.L."/>
            <person name="Dalin E."/>
            <person name="Tu H."/>
            <person name="Huang E."/>
            <person name="Barry K."/>
            <person name="Lindquist E."/>
            <person name="Shapiro H."/>
            <person name="Bruce D."/>
            <person name="Schmutz J."/>
            <person name="Salamov A."/>
            <person name="Fey P."/>
            <person name="Gaudet P."/>
            <person name="Anjard C."/>
            <person name="Babu M.M."/>
            <person name="Basu S."/>
            <person name="Bushmanova Y."/>
            <person name="van der Wel H."/>
            <person name="Katoh-Kurasawa M."/>
            <person name="Dinh C."/>
            <person name="Coutinho P.M."/>
            <person name="Saito T."/>
            <person name="Elias M."/>
            <person name="Schaap P."/>
            <person name="Kay R.R."/>
            <person name="Henrissat B."/>
            <person name="Eichinger L."/>
            <person name="Rivero F."/>
            <person name="Putnam N.H."/>
            <person name="West C.M."/>
            <person name="Loomis W.F."/>
            <person name="Chisholm R.L."/>
            <person name="Shaulsky G."/>
            <person name="Strassmann J.E."/>
            <person name="Queller D.C."/>
            <person name="Kuspa A."/>
            <person name="Grigoriev I.V."/>
        </authorList>
    </citation>
    <scope>NUCLEOTIDE SEQUENCE [LARGE SCALE GENOMIC DNA]</scope>
    <source>
        <strain evidence="9">QSDP1</strain>
    </source>
</reference>